<proteinExistence type="predicted"/>
<name>W6K062_9MICO</name>
<dbReference type="Proteomes" id="UP000035763">
    <property type="component" value="Unassembled WGS sequence"/>
</dbReference>
<dbReference type="STRING" id="1193182.BN11_4360007"/>
<keyword evidence="5" id="KW-0046">Antibiotic resistance</keyword>
<gene>
    <name evidence="8" type="ORF">BN11_4360007</name>
</gene>
<accession>W6K062</accession>
<organism evidence="8 9">
    <name type="scientific">Nostocoides australiense Ben110</name>
    <dbReference type="NCBI Taxonomy" id="1193182"/>
    <lineage>
        <taxon>Bacteria</taxon>
        <taxon>Bacillati</taxon>
        <taxon>Actinomycetota</taxon>
        <taxon>Actinomycetes</taxon>
        <taxon>Micrococcales</taxon>
        <taxon>Intrasporangiaceae</taxon>
        <taxon>Nostocoides</taxon>
    </lineage>
</organism>
<evidence type="ECO:0000256" key="3">
    <source>
        <dbReference type="ARBA" id="ARBA00022989"/>
    </source>
</evidence>
<dbReference type="OrthoDB" id="160207at2"/>
<keyword evidence="2 6" id="KW-0812">Transmembrane</keyword>
<feature type="transmembrane region" description="Helical" evidence="6">
    <location>
        <begin position="175"/>
        <end position="194"/>
    </location>
</feature>
<reference evidence="8 9" key="1">
    <citation type="journal article" date="2013" name="ISME J.">
        <title>A metabolic model for members of the genus Tetrasphaera involved in enhanced biological phosphorus removal.</title>
        <authorList>
            <person name="Kristiansen R."/>
            <person name="Nguyen H.T.T."/>
            <person name="Saunders A.M."/>
            <person name="Nielsen J.L."/>
            <person name="Wimmer R."/>
            <person name="Le V.Q."/>
            <person name="McIlroy S.J."/>
            <person name="Petrovski S."/>
            <person name="Seviour R.J."/>
            <person name="Calteau A."/>
            <person name="Nielsen K.L."/>
            <person name="Nielsen P.H."/>
        </authorList>
    </citation>
    <scope>NUCLEOTIDE SEQUENCE [LARGE SCALE GENOMIC DNA]</scope>
    <source>
        <strain evidence="8 9">Ben110</strain>
    </source>
</reference>
<comment type="caution">
    <text evidence="8">The sequence shown here is derived from an EMBL/GenBank/DDBJ whole genome shotgun (WGS) entry which is preliminary data.</text>
</comment>
<feature type="domain" description="ABC-2 type transporter transmembrane" evidence="7">
    <location>
        <begin position="68"/>
        <end position="247"/>
    </location>
</feature>
<dbReference type="Pfam" id="PF12698">
    <property type="entry name" value="ABC2_membrane_3"/>
    <property type="match status" value="1"/>
</dbReference>
<dbReference type="PANTHER" id="PTHR43229:SF2">
    <property type="entry name" value="NODULATION PROTEIN J"/>
    <property type="match status" value="1"/>
</dbReference>
<feature type="transmembrane region" description="Helical" evidence="6">
    <location>
        <begin position="67"/>
        <end position="91"/>
    </location>
</feature>
<evidence type="ECO:0000313" key="8">
    <source>
        <dbReference type="EMBL" id="CCH74406.1"/>
    </source>
</evidence>
<dbReference type="GO" id="GO:0140359">
    <property type="term" value="F:ABC-type transporter activity"/>
    <property type="evidence" value="ECO:0007669"/>
    <property type="project" value="InterPro"/>
</dbReference>
<keyword evidence="3 6" id="KW-1133">Transmembrane helix</keyword>
<feature type="transmembrane region" description="Helical" evidence="6">
    <location>
        <begin position="112"/>
        <end position="139"/>
    </location>
</feature>
<dbReference type="GO" id="GO:0046677">
    <property type="term" value="P:response to antibiotic"/>
    <property type="evidence" value="ECO:0007669"/>
    <property type="project" value="UniProtKB-KW"/>
</dbReference>
<evidence type="ECO:0000256" key="6">
    <source>
        <dbReference type="SAM" id="Phobius"/>
    </source>
</evidence>
<evidence type="ECO:0000256" key="4">
    <source>
        <dbReference type="ARBA" id="ARBA00023136"/>
    </source>
</evidence>
<keyword evidence="4 6" id="KW-0472">Membrane</keyword>
<comment type="subcellular location">
    <subcellularLocation>
        <location evidence="1">Membrane</location>
        <topology evidence="1">Multi-pass membrane protein</topology>
    </subcellularLocation>
</comment>
<feature type="transmembrane region" description="Helical" evidence="6">
    <location>
        <begin position="233"/>
        <end position="251"/>
    </location>
</feature>
<evidence type="ECO:0000313" key="9">
    <source>
        <dbReference type="Proteomes" id="UP000035763"/>
    </source>
</evidence>
<dbReference type="GO" id="GO:0043190">
    <property type="term" value="C:ATP-binding cassette (ABC) transporter complex"/>
    <property type="evidence" value="ECO:0007669"/>
    <property type="project" value="InterPro"/>
</dbReference>
<feature type="transmembrane region" description="Helical" evidence="6">
    <location>
        <begin position="145"/>
        <end position="168"/>
    </location>
</feature>
<dbReference type="InterPro" id="IPR013525">
    <property type="entry name" value="ABC2_TM"/>
</dbReference>
<dbReference type="EMBL" id="CAJA01000375">
    <property type="protein sequence ID" value="CCH74406.1"/>
    <property type="molecule type" value="Genomic_DNA"/>
</dbReference>
<evidence type="ECO:0000256" key="2">
    <source>
        <dbReference type="ARBA" id="ARBA00022692"/>
    </source>
</evidence>
<evidence type="ECO:0000259" key="7">
    <source>
        <dbReference type="Pfam" id="PF12698"/>
    </source>
</evidence>
<protein>
    <submittedName>
        <fullName evidence="8">Putative integral membrane transport protein</fullName>
    </submittedName>
</protein>
<dbReference type="AlphaFoldDB" id="W6K062"/>
<evidence type="ECO:0000256" key="5">
    <source>
        <dbReference type="ARBA" id="ARBA00023251"/>
    </source>
</evidence>
<sequence>MTGPTTTATVPRAAVRGIRIRRQAGFEARTMLRNGEQLLVAFLLPAMAMVGLKFASVPDLPAPRIDAIVPGVLALAVVSTAFTSQAIATAFDRRNGVLRLLGTTPLGRDGLLGGKILATFAVLAIHLIALSVLGLALGWRPAGSGIAPALITTVIGAACFVAIAMLVAGRLRAEAVLAMANLLWVLFLGLGLLLPTTTLPNAAGGLAKALPSGALGDALRAAFVHGSWPVGQWLVLLAWGGVCGFLATRVFRWSD</sequence>
<dbReference type="PANTHER" id="PTHR43229">
    <property type="entry name" value="NODULATION PROTEIN J"/>
    <property type="match status" value="1"/>
</dbReference>
<dbReference type="PIRSF" id="PIRSF006648">
    <property type="entry name" value="DrrB"/>
    <property type="match status" value="1"/>
</dbReference>
<feature type="transmembrane region" description="Helical" evidence="6">
    <location>
        <begin position="38"/>
        <end position="55"/>
    </location>
</feature>
<dbReference type="InterPro" id="IPR051784">
    <property type="entry name" value="Nod_factor_ABC_transporter"/>
</dbReference>
<keyword evidence="9" id="KW-1185">Reference proteome</keyword>
<evidence type="ECO:0000256" key="1">
    <source>
        <dbReference type="ARBA" id="ARBA00004141"/>
    </source>
</evidence>
<dbReference type="RefSeq" id="WP_048699775.1">
    <property type="nucleotide sequence ID" value="NZ_HG764815.1"/>
</dbReference>
<dbReference type="InterPro" id="IPR000412">
    <property type="entry name" value="ABC_2_transport"/>
</dbReference>